<dbReference type="AlphaFoldDB" id="A0A8J3D1P0"/>
<feature type="compositionally biased region" description="Polar residues" evidence="1">
    <location>
        <begin position="121"/>
        <end position="134"/>
    </location>
</feature>
<feature type="compositionally biased region" description="Basic and acidic residues" evidence="1">
    <location>
        <begin position="111"/>
        <end position="120"/>
    </location>
</feature>
<dbReference type="EMBL" id="BMYF01000019">
    <property type="protein sequence ID" value="GHB46316.1"/>
    <property type="molecule type" value="Genomic_DNA"/>
</dbReference>
<feature type="region of interest" description="Disordered" evidence="1">
    <location>
        <begin position="77"/>
        <end position="181"/>
    </location>
</feature>
<feature type="region of interest" description="Disordered" evidence="1">
    <location>
        <begin position="28"/>
        <end position="50"/>
    </location>
</feature>
<protein>
    <recommendedName>
        <fullName evidence="4">DUF4890 domain-containing protein</fullName>
    </recommendedName>
</protein>
<gene>
    <name evidence="2" type="ORF">GCM10008106_29080</name>
</gene>
<feature type="compositionally biased region" description="Basic and acidic residues" evidence="1">
    <location>
        <begin position="39"/>
        <end position="50"/>
    </location>
</feature>
<accession>A0A8J3D1P0</accession>
<proteinExistence type="predicted"/>
<keyword evidence="3" id="KW-1185">Reference proteome</keyword>
<feature type="compositionally biased region" description="Basic and acidic residues" evidence="1">
    <location>
        <begin position="77"/>
        <end position="90"/>
    </location>
</feature>
<evidence type="ECO:0000313" key="2">
    <source>
        <dbReference type="EMBL" id="GHB46316.1"/>
    </source>
</evidence>
<evidence type="ECO:0000313" key="3">
    <source>
        <dbReference type="Proteomes" id="UP000642809"/>
    </source>
</evidence>
<reference evidence="2" key="1">
    <citation type="journal article" date="2014" name="Int. J. Syst. Evol. Microbiol.">
        <title>Complete genome sequence of Corynebacterium casei LMG S-19264T (=DSM 44701T), isolated from a smear-ripened cheese.</title>
        <authorList>
            <consortium name="US DOE Joint Genome Institute (JGI-PGF)"/>
            <person name="Walter F."/>
            <person name="Albersmeier A."/>
            <person name="Kalinowski J."/>
            <person name="Ruckert C."/>
        </authorList>
    </citation>
    <scope>NUCLEOTIDE SEQUENCE</scope>
    <source>
        <strain evidence="2">KCTC 23224</strain>
    </source>
</reference>
<name>A0A8J3D1P0_9BACT</name>
<reference evidence="2" key="2">
    <citation type="submission" date="2020-09" db="EMBL/GenBank/DDBJ databases">
        <authorList>
            <person name="Sun Q."/>
            <person name="Kim S."/>
        </authorList>
    </citation>
    <scope>NUCLEOTIDE SEQUENCE</scope>
    <source>
        <strain evidence="2">KCTC 23224</strain>
    </source>
</reference>
<dbReference type="Gene3D" id="1.20.120.1490">
    <property type="match status" value="1"/>
</dbReference>
<evidence type="ECO:0008006" key="4">
    <source>
        <dbReference type="Google" id="ProtNLM"/>
    </source>
</evidence>
<comment type="caution">
    <text evidence="2">The sequence shown here is derived from an EMBL/GenBank/DDBJ whole genome shotgun (WGS) entry which is preliminary data.</text>
</comment>
<sequence>MFHKYQTIEAMNKLLLIATMLLISFAGFAQRGPGPNQNPEERAKRMTERMSEQLALTAEQQEAVYAINLENATKRQAEFEARREEREQMRSKMMQQQRAQRDAIQEVLTPEQKEKWEEMRAQNQQRRGQVPQMQNRERQGEGPRMQNRRGWSEEGARPQGKRSQERKRKGPPTSKLNPIMN</sequence>
<evidence type="ECO:0000256" key="1">
    <source>
        <dbReference type="SAM" id="MobiDB-lite"/>
    </source>
</evidence>
<organism evidence="2 3">
    <name type="scientific">Mongoliitalea lutea</name>
    <dbReference type="NCBI Taxonomy" id="849756"/>
    <lineage>
        <taxon>Bacteria</taxon>
        <taxon>Pseudomonadati</taxon>
        <taxon>Bacteroidota</taxon>
        <taxon>Cytophagia</taxon>
        <taxon>Cytophagales</taxon>
        <taxon>Cyclobacteriaceae</taxon>
        <taxon>Mongoliitalea</taxon>
    </lineage>
</organism>
<dbReference type="Proteomes" id="UP000642809">
    <property type="component" value="Unassembled WGS sequence"/>
</dbReference>